<reference evidence="2 3" key="1">
    <citation type="journal article" date="2019" name="Emerg. Microbes Infect.">
        <title>Comprehensive subspecies identification of 175 nontuberculous mycobacteria species based on 7547 genomic profiles.</title>
        <authorList>
            <person name="Matsumoto Y."/>
            <person name="Kinjo T."/>
            <person name="Motooka D."/>
            <person name="Nabeya D."/>
            <person name="Jung N."/>
            <person name="Uechi K."/>
            <person name="Horii T."/>
            <person name="Iida T."/>
            <person name="Fujita J."/>
            <person name="Nakamura S."/>
        </authorList>
    </citation>
    <scope>NUCLEOTIDE SEQUENCE [LARGE SCALE GENOMIC DNA]</scope>
    <source>
        <strain evidence="2 3">JCM 17899</strain>
    </source>
</reference>
<dbReference type="EMBL" id="AP022588">
    <property type="protein sequence ID" value="BBY26297.1"/>
    <property type="molecule type" value="Genomic_DNA"/>
</dbReference>
<dbReference type="KEGG" id="msei:MSEDJ_03930"/>
<sequence>MKQHRRKEIGVQFAGDGHLTDDVEQHPHHVVENCNDRAAMRDPGCAAMSAIEDMPGNHPVATPTRSQAMTVWIVFAAA</sequence>
<evidence type="ECO:0000313" key="2">
    <source>
        <dbReference type="EMBL" id="BBY26297.1"/>
    </source>
</evidence>
<dbReference type="AlphaFoldDB" id="A0A7I7QJR0"/>
<accession>A0A7I7QJR0</accession>
<name>A0A7I7QJR0_9MYCO</name>
<feature type="region of interest" description="Disordered" evidence="1">
    <location>
        <begin position="1"/>
        <end position="23"/>
    </location>
</feature>
<dbReference type="Proteomes" id="UP000467193">
    <property type="component" value="Chromosome"/>
</dbReference>
<proteinExistence type="predicted"/>
<keyword evidence="3" id="KW-1185">Reference proteome</keyword>
<protein>
    <submittedName>
        <fullName evidence="2">Uncharacterized protein</fullName>
    </submittedName>
</protein>
<organism evidence="2 3">
    <name type="scientific">Mycolicibacterium sediminis</name>
    <dbReference type="NCBI Taxonomy" id="1286180"/>
    <lineage>
        <taxon>Bacteria</taxon>
        <taxon>Bacillati</taxon>
        <taxon>Actinomycetota</taxon>
        <taxon>Actinomycetes</taxon>
        <taxon>Mycobacteriales</taxon>
        <taxon>Mycobacteriaceae</taxon>
        <taxon>Mycolicibacterium</taxon>
    </lineage>
</organism>
<evidence type="ECO:0000256" key="1">
    <source>
        <dbReference type="SAM" id="MobiDB-lite"/>
    </source>
</evidence>
<gene>
    <name evidence="2" type="ORF">MSEDJ_03930</name>
</gene>
<evidence type="ECO:0000313" key="3">
    <source>
        <dbReference type="Proteomes" id="UP000467193"/>
    </source>
</evidence>